<evidence type="ECO:0000256" key="6">
    <source>
        <dbReference type="ARBA" id="ARBA00022679"/>
    </source>
</evidence>
<name>E5Y5T4_BILW3</name>
<accession>E5Y5T4</accession>
<evidence type="ECO:0000256" key="8">
    <source>
        <dbReference type="ARBA" id="ARBA00022705"/>
    </source>
</evidence>
<feature type="active site" evidence="16">
    <location>
        <position position="104"/>
    </location>
</feature>
<protein>
    <recommendedName>
        <fullName evidence="16">DNA polymerase IV</fullName>
        <shortName evidence="16">Pol IV</shortName>
        <ecNumber evidence="16">2.7.7.7</ecNumber>
    </recommendedName>
</protein>
<feature type="binding site" evidence="16">
    <location>
        <position position="9"/>
    </location>
    <ligand>
        <name>Mg(2+)</name>
        <dbReference type="ChEBI" id="CHEBI:18420"/>
    </ligand>
</feature>
<dbReference type="HOGENOM" id="CLU_012348_1_2_7"/>
<keyword evidence="7 16" id="KW-0548">Nucleotidyltransferase</keyword>
<evidence type="ECO:0000256" key="11">
    <source>
        <dbReference type="ARBA" id="ARBA00022842"/>
    </source>
</evidence>
<dbReference type="GO" id="GO:0006281">
    <property type="term" value="P:DNA repair"/>
    <property type="evidence" value="ECO:0007669"/>
    <property type="project" value="UniProtKB-UniRule"/>
</dbReference>
<dbReference type="SUPFAM" id="SSF100879">
    <property type="entry name" value="Lesion bypass DNA polymerase (Y-family), little finger domain"/>
    <property type="match status" value="1"/>
</dbReference>
<dbReference type="InterPro" id="IPR017961">
    <property type="entry name" value="DNA_pol_Y-fam_little_finger"/>
</dbReference>
<comment type="cofactor">
    <cofactor evidence="16">
        <name>Mg(2+)</name>
        <dbReference type="ChEBI" id="CHEBI:18420"/>
    </cofactor>
    <text evidence="16">Binds 2 magnesium ions per subunit.</text>
</comment>
<comment type="subunit">
    <text evidence="3 16">Monomer.</text>
</comment>
<evidence type="ECO:0000256" key="15">
    <source>
        <dbReference type="ARBA" id="ARBA00049244"/>
    </source>
</evidence>
<dbReference type="Pfam" id="PF00817">
    <property type="entry name" value="IMS"/>
    <property type="match status" value="1"/>
</dbReference>
<evidence type="ECO:0000256" key="10">
    <source>
        <dbReference type="ARBA" id="ARBA00022763"/>
    </source>
</evidence>
<dbReference type="Gene3D" id="3.30.70.270">
    <property type="match status" value="1"/>
</dbReference>
<gene>
    <name evidence="16" type="primary">dinB</name>
    <name evidence="18" type="ORF">HMPREF0179_01547</name>
</gene>
<reference evidence="18 19" key="2">
    <citation type="submission" date="2013-04" db="EMBL/GenBank/DDBJ databases">
        <title>The Genome Sequence of Bilophila wadsworthia 3_1_6.</title>
        <authorList>
            <consortium name="The Broad Institute Genomics Platform"/>
            <person name="Earl A."/>
            <person name="Ward D."/>
            <person name="Feldgarden M."/>
            <person name="Gevers D."/>
            <person name="Sibley C."/>
            <person name="Strauss J."/>
            <person name="Allen-Vercoe E."/>
            <person name="Walker B."/>
            <person name="Young S."/>
            <person name="Zeng Q."/>
            <person name="Gargeya S."/>
            <person name="Fitzgerald M."/>
            <person name="Haas B."/>
            <person name="Abouelleil A."/>
            <person name="Allen A.W."/>
            <person name="Alvarado L."/>
            <person name="Arachchi H.M."/>
            <person name="Berlin A.M."/>
            <person name="Chapman S.B."/>
            <person name="Gainer-Dewar J."/>
            <person name="Goldberg J."/>
            <person name="Griggs A."/>
            <person name="Gujja S."/>
            <person name="Hansen M."/>
            <person name="Howarth C."/>
            <person name="Imamovic A."/>
            <person name="Ireland A."/>
            <person name="Larimer J."/>
            <person name="McCowan C."/>
            <person name="Murphy C."/>
            <person name="Pearson M."/>
            <person name="Poon T.W."/>
            <person name="Priest M."/>
            <person name="Roberts A."/>
            <person name="Saif S."/>
            <person name="Shea T."/>
            <person name="Sisk P."/>
            <person name="Sykes S."/>
            <person name="Wortman J."/>
            <person name="Nusbaum C."/>
            <person name="Birren B."/>
        </authorList>
    </citation>
    <scope>NUCLEOTIDE SEQUENCE [LARGE SCALE GENOMIC DNA]</scope>
    <source>
        <strain evidence="18 19">3_1_6</strain>
    </source>
</reference>
<dbReference type="GO" id="GO:0006261">
    <property type="term" value="P:DNA-templated DNA replication"/>
    <property type="evidence" value="ECO:0007669"/>
    <property type="project" value="UniProtKB-UniRule"/>
</dbReference>
<dbReference type="Proteomes" id="UP000006034">
    <property type="component" value="Unassembled WGS sequence"/>
</dbReference>
<evidence type="ECO:0000259" key="17">
    <source>
        <dbReference type="PROSITE" id="PS50173"/>
    </source>
</evidence>
<keyword evidence="14 16" id="KW-0234">DNA repair</keyword>
<dbReference type="GO" id="GO:0003887">
    <property type="term" value="F:DNA-directed DNA polymerase activity"/>
    <property type="evidence" value="ECO:0007669"/>
    <property type="project" value="UniProtKB-UniRule"/>
</dbReference>
<keyword evidence="10 16" id="KW-0227">DNA damage</keyword>
<feature type="binding site" evidence="16">
    <location>
        <position position="103"/>
    </location>
    <ligand>
        <name>Mg(2+)</name>
        <dbReference type="ChEBI" id="CHEBI:18420"/>
    </ligand>
</feature>
<keyword evidence="13 16" id="KW-0238">DNA-binding</keyword>
<keyword evidence="4 16" id="KW-0515">Mutator protein</keyword>
<dbReference type="FunFam" id="3.30.1490.100:FF:000004">
    <property type="entry name" value="DNA polymerase IV"/>
    <property type="match status" value="1"/>
</dbReference>
<dbReference type="GO" id="GO:0000287">
    <property type="term" value="F:magnesium ion binding"/>
    <property type="evidence" value="ECO:0007669"/>
    <property type="project" value="UniProtKB-UniRule"/>
</dbReference>
<keyword evidence="8 16" id="KW-0235">DNA replication</keyword>
<comment type="function">
    <text evidence="16">Poorly processive, error-prone DNA polymerase involved in untargeted mutagenesis. Copies undamaged DNA at stalled replication forks, which arise in vivo from mismatched or misaligned primer ends. These misaligned primers can be extended by PolIV. Exhibits no 3'-5' exonuclease (proofreading) activity. May be involved in translesional synthesis, in conjunction with the beta clamp from PolIII.</text>
</comment>
<dbReference type="PANTHER" id="PTHR11076:SF33">
    <property type="entry name" value="DNA POLYMERASE KAPPA"/>
    <property type="match status" value="1"/>
</dbReference>
<keyword evidence="9 16" id="KW-0479">Metal-binding</keyword>
<dbReference type="InterPro" id="IPR050116">
    <property type="entry name" value="DNA_polymerase-Y"/>
</dbReference>
<evidence type="ECO:0000313" key="19">
    <source>
        <dbReference type="Proteomes" id="UP000006034"/>
    </source>
</evidence>
<dbReference type="FunFam" id="3.40.1170.60:FF:000001">
    <property type="entry name" value="DNA polymerase IV"/>
    <property type="match status" value="1"/>
</dbReference>
<evidence type="ECO:0000313" key="18">
    <source>
        <dbReference type="EMBL" id="EFV44646.1"/>
    </source>
</evidence>
<dbReference type="Gene3D" id="1.10.150.20">
    <property type="entry name" value="5' to 3' exonuclease, C-terminal subdomain"/>
    <property type="match status" value="1"/>
</dbReference>
<comment type="similarity">
    <text evidence="2 16">Belongs to the DNA polymerase type-Y family.</text>
</comment>
<organism evidence="18 19">
    <name type="scientific">Bilophila wadsworthia (strain 3_1_6)</name>
    <dbReference type="NCBI Taxonomy" id="563192"/>
    <lineage>
        <taxon>Bacteria</taxon>
        <taxon>Pseudomonadati</taxon>
        <taxon>Thermodesulfobacteriota</taxon>
        <taxon>Desulfovibrionia</taxon>
        <taxon>Desulfovibrionales</taxon>
        <taxon>Desulfovibrionaceae</taxon>
        <taxon>Bilophila</taxon>
    </lineage>
</organism>
<dbReference type="GO" id="GO:0042276">
    <property type="term" value="P:error-prone translesion synthesis"/>
    <property type="evidence" value="ECO:0007669"/>
    <property type="project" value="TreeGrafter"/>
</dbReference>
<evidence type="ECO:0000256" key="13">
    <source>
        <dbReference type="ARBA" id="ARBA00023125"/>
    </source>
</evidence>
<keyword evidence="5 16" id="KW-0963">Cytoplasm</keyword>
<dbReference type="InterPro" id="IPR043128">
    <property type="entry name" value="Rev_trsase/Diguanyl_cyclase"/>
</dbReference>
<dbReference type="NCBIfam" id="NF002677">
    <property type="entry name" value="PRK02406.1"/>
    <property type="match status" value="1"/>
</dbReference>
<evidence type="ECO:0000256" key="9">
    <source>
        <dbReference type="ARBA" id="ARBA00022723"/>
    </source>
</evidence>
<comment type="caution">
    <text evidence="18">The sequence shown here is derived from an EMBL/GenBank/DDBJ whole genome shotgun (WGS) entry which is preliminary data.</text>
</comment>
<evidence type="ECO:0000256" key="3">
    <source>
        <dbReference type="ARBA" id="ARBA00011245"/>
    </source>
</evidence>
<dbReference type="GeneID" id="78086667"/>
<proteinExistence type="inferred from homology"/>
<evidence type="ECO:0000256" key="4">
    <source>
        <dbReference type="ARBA" id="ARBA00022457"/>
    </source>
</evidence>
<dbReference type="RefSeq" id="WP_005026853.1">
    <property type="nucleotide sequence ID" value="NZ_KE150238.1"/>
</dbReference>
<evidence type="ECO:0000256" key="5">
    <source>
        <dbReference type="ARBA" id="ARBA00022490"/>
    </source>
</evidence>
<keyword evidence="6 16" id="KW-0808">Transferase</keyword>
<dbReference type="GO" id="GO:0003684">
    <property type="term" value="F:damaged DNA binding"/>
    <property type="evidence" value="ECO:0007669"/>
    <property type="project" value="InterPro"/>
</dbReference>
<reference evidence="18 19" key="1">
    <citation type="submission" date="2010-10" db="EMBL/GenBank/DDBJ databases">
        <authorList>
            <consortium name="The Broad Institute Genome Sequencing Platform"/>
            <person name="Ward D."/>
            <person name="Earl A."/>
            <person name="Feldgarden M."/>
            <person name="Young S.K."/>
            <person name="Gargeya S."/>
            <person name="Zeng Q."/>
            <person name="Alvarado L."/>
            <person name="Berlin A."/>
            <person name="Bochicchio J."/>
            <person name="Chapman S.B."/>
            <person name="Chen Z."/>
            <person name="Freedman E."/>
            <person name="Gellesch M."/>
            <person name="Goldberg J."/>
            <person name="Griggs A."/>
            <person name="Gujja S."/>
            <person name="Heilman E."/>
            <person name="Heiman D."/>
            <person name="Howarth C."/>
            <person name="Mehta T."/>
            <person name="Neiman D."/>
            <person name="Pearson M."/>
            <person name="Roberts A."/>
            <person name="Saif S."/>
            <person name="Shea T."/>
            <person name="Shenoy N."/>
            <person name="Sisk P."/>
            <person name="Stolte C."/>
            <person name="Sykes S."/>
            <person name="White J."/>
            <person name="Yandava C."/>
            <person name="Allen-Vercoe E."/>
            <person name="Sibley C."/>
            <person name="Ambrose C.E."/>
            <person name="Strauss J."/>
            <person name="Daigneault M."/>
            <person name="Haas B."/>
            <person name="Nusbaum C."/>
            <person name="Birren B."/>
        </authorList>
    </citation>
    <scope>NUCLEOTIDE SEQUENCE [LARGE SCALE GENOMIC DNA]</scope>
    <source>
        <strain evidence="18 19">3_1_6</strain>
    </source>
</reference>
<dbReference type="AlphaFoldDB" id="E5Y5T4"/>
<dbReference type="HAMAP" id="MF_01113">
    <property type="entry name" value="DNApol_IV"/>
    <property type="match status" value="1"/>
</dbReference>
<dbReference type="Gene3D" id="3.30.1490.100">
    <property type="entry name" value="DNA polymerase, Y-family, little finger domain"/>
    <property type="match status" value="1"/>
</dbReference>
<dbReference type="OrthoDB" id="9808813at2"/>
<dbReference type="EC" id="2.7.7.7" evidence="16"/>
<dbReference type="STRING" id="563192.HMPREF0179_01547"/>
<dbReference type="InterPro" id="IPR001126">
    <property type="entry name" value="UmuC"/>
</dbReference>
<comment type="catalytic activity">
    <reaction evidence="15 16">
        <text>DNA(n) + a 2'-deoxyribonucleoside 5'-triphosphate = DNA(n+1) + diphosphate</text>
        <dbReference type="Rhea" id="RHEA:22508"/>
        <dbReference type="Rhea" id="RHEA-COMP:17339"/>
        <dbReference type="Rhea" id="RHEA-COMP:17340"/>
        <dbReference type="ChEBI" id="CHEBI:33019"/>
        <dbReference type="ChEBI" id="CHEBI:61560"/>
        <dbReference type="ChEBI" id="CHEBI:173112"/>
        <dbReference type="EC" id="2.7.7.7"/>
    </reaction>
</comment>
<evidence type="ECO:0000256" key="12">
    <source>
        <dbReference type="ARBA" id="ARBA00022932"/>
    </source>
</evidence>
<keyword evidence="11 16" id="KW-0460">Magnesium</keyword>
<dbReference type="NCBIfam" id="NF002751">
    <property type="entry name" value="PRK02794.1"/>
    <property type="match status" value="1"/>
</dbReference>
<sequence length="398" mass="44736">MQKWFMHVDMDAFYASIEQKDHPELRGKPVIVGGGGPRGVVSAASYEIRKFGVHSAMPIAQALQLCPHAILVPVRMARYAEVSRTVIDVLRSYSPRVEKASVDEAYLDATGLERLFGPVEDMARRIKLEVKEVTGGLTCSIGLAPVKFLAKIASDLNKPDGLSILYPDKLAAFLQSLPVEQIPGVGKTMVRELQSLAIRTAGDVPRYPKVFWERRFGKAGITLYERAQGIDPREVEPYTPPKSESAETTFDIDTRDIGFLKSWLFRHADRIGRTLRKQKLQGRVITLKIKYADFRLMTRRVTLDAPTSATETIYETACDLLDHMRLEEKIRLIGVGVSGFDSPPHQLRLPTIGKDSQSNEERRTKLDKVMDELQDKFGQTSVVRGRLFQQAAQPKKRT</sequence>
<dbReference type="eggNOG" id="COG0389">
    <property type="taxonomic scope" value="Bacteria"/>
</dbReference>
<comment type="subcellular location">
    <subcellularLocation>
        <location evidence="1 16">Cytoplasm</location>
    </subcellularLocation>
</comment>
<dbReference type="CDD" id="cd03586">
    <property type="entry name" value="PolY_Pol_IV_kappa"/>
    <property type="match status" value="1"/>
</dbReference>
<dbReference type="PANTHER" id="PTHR11076">
    <property type="entry name" value="DNA REPAIR POLYMERASE UMUC / TRANSFERASE FAMILY MEMBER"/>
    <property type="match status" value="1"/>
</dbReference>
<dbReference type="InterPro" id="IPR043502">
    <property type="entry name" value="DNA/RNA_pol_sf"/>
</dbReference>
<evidence type="ECO:0000256" key="14">
    <source>
        <dbReference type="ARBA" id="ARBA00023204"/>
    </source>
</evidence>
<feature type="site" description="Substrate discrimination" evidence="16">
    <location>
        <position position="14"/>
    </location>
</feature>
<evidence type="ECO:0000256" key="16">
    <source>
        <dbReference type="HAMAP-Rule" id="MF_01113"/>
    </source>
</evidence>
<dbReference type="GO" id="GO:0009432">
    <property type="term" value="P:SOS response"/>
    <property type="evidence" value="ECO:0007669"/>
    <property type="project" value="TreeGrafter"/>
</dbReference>
<evidence type="ECO:0000256" key="7">
    <source>
        <dbReference type="ARBA" id="ARBA00022695"/>
    </source>
</evidence>
<dbReference type="GO" id="GO:0005829">
    <property type="term" value="C:cytosol"/>
    <property type="evidence" value="ECO:0007669"/>
    <property type="project" value="TreeGrafter"/>
</dbReference>
<dbReference type="InterPro" id="IPR036775">
    <property type="entry name" value="DNA_pol_Y-fam_lit_finger_sf"/>
</dbReference>
<dbReference type="Pfam" id="PF21999">
    <property type="entry name" value="IMS_HHH_1"/>
    <property type="match status" value="1"/>
</dbReference>
<dbReference type="InterPro" id="IPR053848">
    <property type="entry name" value="IMS_HHH_1"/>
</dbReference>
<dbReference type="InterPro" id="IPR022880">
    <property type="entry name" value="DNApol_IV"/>
</dbReference>
<dbReference type="SUPFAM" id="SSF56672">
    <property type="entry name" value="DNA/RNA polymerases"/>
    <property type="match status" value="1"/>
</dbReference>
<keyword evidence="12 16" id="KW-0239">DNA-directed DNA polymerase</keyword>
<evidence type="ECO:0000256" key="1">
    <source>
        <dbReference type="ARBA" id="ARBA00004496"/>
    </source>
</evidence>
<dbReference type="Pfam" id="PF11799">
    <property type="entry name" value="IMS_C"/>
    <property type="match status" value="1"/>
</dbReference>
<feature type="domain" description="UmuC" evidence="17">
    <location>
        <begin position="5"/>
        <end position="186"/>
    </location>
</feature>
<dbReference type="PROSITE" id="PS50173">
    <property type="entry name" value="UMUC"/>
    <property type="match status" value="1"/>
</dbReference>
<dbReference type="Gene3D" id="3.40.1170.60">
    <property type="match status" value="1"/>
</dbReference>
<keyword evidence="19" id="KW-1185">Reference proteome</keyword>
<dbReference type="EMBL" id="ADCP02000001">
    <property type="protein sequence ID" value="EFV44646.1"/>
    <property type="molecule type" value="Genomic_DNA"/>
</dbReference>
<evidence type="ECO:0000256" key="2">
    <source>
        <dbReference type="ARBA" id="ARBA00010945"/>
    </source>
</evidence>